<evidence type="ECO:0000313" key="3">
    <source>
        <dbReference type="EMBL" id="EUC48376.1"/>
    </source>
</evidence>
<keyword evidence="2" id="KW-0732">Signal</keyword>
<dbReference type="EMBL" id="KI963942">
    <property type="protein sequence ID" value="EUC48376.1"/>
    <property type="molecule type" value="Genomic_DNA"/>
</dbReference>
<dbReference type="OrthoDB" id="3691667at2759"/>
<dbReference type="Proteomes" id="UP000054032">
    <property type="component" value="Unassembled WGS sequence"/>
</dbReference>
<dbReference type="GeneID" id="19120518"/>
<feature type="signal peptide" evidence="2">
    <location>
        <begin position="1"/>
        <end position="17"/>
    </location>
</feature>
<organism evidence="3 4">
    <name type="scientific">Bipolaris oryzae ATCC 44560</name>
    <dbReference type="NCBI Taxonomy" id="930090"/>
    <lineage>
        <taxon>Eukaryota</taxon>
        <taxon>Fungi</taxon>
        <taxon>Dikarya</taxon>
        <taxon>Ascomycota</taxon>
        <taxon>Pezizomycotina</taxon>
        <taxon>Dothideomycetes</taxon>
        <taxon>Pleosporomycetidae</taxon>
        <taxon>Pleosporales</taxon>
        <taxon>Pleosporineae</taxon>
        <taxon>Pleosporaceae</taxon>
        <taxon>Bipolaris</taxon>
    </lineage>
</organism>
<dbReference type="RefSeq" id="XP_007685131.1">
    <property type="nucleotide sequence ID" value="XM_007686941.1"/>
</dbReference>
<dbReference type="KEGG" id="bor:COCMIDRAFT_23916"/>
<feature type="chain" id="PRO_5004887325" evidence="2">
    <location>
        <begin position="18"/>
        <end position="536"/>
    </location>
</feature>
<evidence type="ECO:0000256" key="1">
    <source>
        <dbReference type="SAM" id="MobiDB-lite"/>
    </source>
</evidence>
<sequence>MELVVFLLVALLSLASATPVLPVVRPFAPSKVVPRNPKFKMPFPTTFYDLPTGDPRSVPLPTGDLGSPPPPWRHENGVGVYKDPHQVAPLWYSEDENEFPPKPKNKNKPDGKQARDSVPTEITKIISRNEVTISKPKVLVNDCYLAARIKCKAVLGLTDCEQQSAKYTILQPVGETGDCIPLEQTGSDNLLGVVNTRLLSKEDVKACWQECGNIGQEACEQCDEKLRLGGLTPSTQPARYDPWGWGPTQAGDPVDQGMVSVGFQMLWKCALNCMRNSVTPCRNCDPLWEESKKVVSSRGFKEEEAFWGCIHDCSRNRLVSCTACEPAWRQQLAMITSTQLSVEQAVAYADIWNCAVHCNEDRTQKMCAPCDELWRKWDAGLPPFGPERTGLLTARVDAGSPSSTDSEEYAIRLRYSECIRLCDLVDDIRPVEFCHNCETILVKSASVLAPSASIRRSISAESSETIARRLLYVWDPVTGAFKCKEQCAKGKDYYISCLPCLYDKGIPVGDNTPQVGQAEVVKTSPEQKSDVLLISS</sequence>
<proteinExistence type="predicted"/>
<keyword evidence="4" id="KW-1185">Reference proteome</keyword>
<dbReference type="HOGENOM" id="CLU_556677_0_0_1"/>
<gene>
    <name evidence="3" type="ORF">COCMIDRAFT_23916</name>
</gene>
<reference evidence="3 4" key="1">
    <citation type="journal article" date="2013" name="PLoS Genet.">
        <title>Comparative genome structure, secondary metabolite, and effector coding capacity across Cochliobolus pathogens.</title>
        <authorList>
            <person name="Condon B.J."/>
            <person name="Leng Y."/>
            <person name="Wu D."/>
            <person name="Bushley K.E."/>
            <person name="Ohm R.A."/>
            <person name="Otillar R."/>
            <person name="Martin J."/>
            <person name="Schackwitz W."/>
            <person name="Grimwood J."/>
            <person name="MohdZainudin N."/>
            <person name="Xue C."/>
            <person name="Wang R."/>
            <person name="Manning V.A."/>
            <person name="Dhillon B."/>
            <person name="Tu Z.J."/>
            <person name="Steffenson B.J."/>
            <person name="Salamov A."/>
            <person name="Sun H."/>
            <person name="Lowry S."/>
            <person name="LaButti K."/>
            <person name="Han J."/>
            <person name="Copeland A."/>
            <person name="Lindquist E."/>
            <person name="Barry K."/>
            <person name="Schmutz J."/>
            <person name="Baker S.E."/>
            <person name="Ciuffetti L.M."/>
            <person name="Grigoriev I.V."/>
            <person name="Zhong S."/>
            <person name="Turgeon B.G."/>
        </authorList>
    </citation>
    <scope>NUCLEOTIDE SEQUENCE [LARGE SCALE GENOMIC DNA]</scope>
    <source>
        <strain evidence="3 4">ATCC 44560</strain>
    </source>
</reference>
<name>W6ZX15_COCMI</name>
<evidence type="ECO:0000256" key="2">
    <source>
        <dbReference type="SAM" id="SignalP"/>
    </source>
</evidence>
<protein>
    <submittedName>
        <fullName evidence="3">Uncharacterized protein</fullName>
    </submittedName>
</protein>
<dbReference type="AlphaFoldDB" id="W6ZX15"/>
<accession>W6ZX15</accession>
<feature type="region of interest" description="Disordered" evidence="1">
    <location>
        <begin position="94"/>
        <end position="118"/>
    </location>
</feature>
<evidence type="ECO:0000313" key="4">
    <source>
        <dbReference type="Proteomes" id="UP000054032"/>
    </source>
</evidence>